<dbReference type="Gene3D" id="3.40.390.10">
    <property type="entry name" value="Collagenase (Catalytic Domain)"/>
    <property type="match status" value="1"/>
</dbReference>
<evidence type="ECO:0000259" key="7">
    <source>
        <dbReference type="SMART" id="SM00235"/>
    </source>
</evidence>
<dbReference type="InterPro" id="IPR001818">
    <property type="entry name" value="Pept_M10_metallopeptidase"/>
</dbReference>
<evidence type="ECO:0000256" key="6">
    <source>
        <dbReference type="PIRSR" id="PIRSR621190-2"/>
    </source>
</evidence>
<evidence type="ECO:0000313" key="8">
    <source>
        <dbReference type="EMBL" id="TYG42442.1"/>
    </source>
</evidence>
<feature type="binding site" evidence="6">
    <location>
        <position position="218"/>
    </location>
    <ligand>
        <name>Zn(2+)</name>
        <dbReference type="ChEBI" id="CHEBI:29105"/>
        <label>2</label>
        <note>catalytic</note>
    </ligand>
</feature>
<comment type="cofactor">
    <cofactor evidence="6">
        <name>Zn(2+)</name>
        <dbReference type="ChEBI" id="CHEBI:29105"/>
    </cofactor>
    <text evidence="6">Binds 2 Zn(2+) ions per subunit.</text>
</comment>
<evidence type="ECO:0000256" key="1">
    <source>
        <dbReference type="ARBA" id="ARBA00022670"/>
    </source>
</evidence>
<evidence type="ECO:0000313" key="9">
    <source>
        <dbReference type="Proteomes" id="UP000323506"/>
    </source>
</evidence>
<keyword evidence="3" id="KW-0378">Hydrolase</keyword>
<feature type="binding site" evidence="6">
    <location>
        <position position="177"/>
    </location>
    <ligand>
        <name>Ca(2+)</name>
        <dbReference type="ChEBI" id="CHEBI:29108"/>
        <label>3</label>
    </ligand>
</feature>
<organism evidence="8 9">
    <name type="scientific">Gossypium darwinii</name>
    <name type="common">Darwin's cotton</name>
    <name type="synonym">Gossypium barbadense var. darwinii</name>
    <dbReference type="NCBI Taxonomy" id="34276"/>
    <lineage>
        <taxon>Eukaryota</taxon>
        <taxon>Viridiplantae</taxon>
        <taxon>Streptophyta</taxon>
        <taxon>Embryophyta</taxon>
        <taxon>Tracheophyta</taxon>
        <taxon>Spermatophyta</taxon>
        <taxon>Magnoliopsida</taxon>
        <taxon>eudicotyledons</taxon>
        <taxon>Gunneridae</taxon>
        <taxon>Pentapetalae</taxon>
        <taxon>rosids</taxon>
        <taxon>malvids</taxon>
        <taxon>Malvales</taxon>
        <taxon>Malvaceae</taxon>
        <taxon>Malvoideae</taxon>
        <taxon>Gossypium</taxon>
    </lineage>
</organism>
<dbReference type="AlphaFoldDB" id="A0A5D2AGK5"/>
<dbReference type="PRINTS" id="PR00138">
    <property type="entry name" value="MATRIXIN"/>
</dbReference>
<evidence type="ECO:0000256" key="2">
    <source>
        <dbReference type="ARBA" id="ARBA00022723"/>
    </source>
</evidence>
<comment type="cofactor">
    <cofactor evidence="6">
        <name>Ca(2+)</name>
        <dbReference type="ChEBI" id="CHEBI:29108"/>
    </cofactor>
    <text evidence="6">Can bind about 5 Ca(2+) ions per subunit.</text>
</comment>
<proteinExistence type="predicted"/>
<dbReference type="Pfam" id="PF00413">
    <property type="entry name" value="Peptidase_M10"/>
    <property type="match status" value="1"/>
</dbReference>
<accession>A0A5D2AGK5</accession>
<feature type="binding site" evidence="6">
    <location>
        <position position="212"/>
    </location>
    <ligand>
        <name>Zn(2+)</name>
        <dbReference type="ChEBI" id="CHEBI:29105"/>
        <label>2</label>
        <note>catalytic</note>
    </ligand>
</feature>
<feature type="active site" evidence="5">
    <location>
        <position position="209"/>
    </location>
</feature>
<evidence type="ECO:0000256" key="5">
    <source>
        <dbReference type="PIRSR" id="PIRSR621190-1"/>
    </source>
</evidence>
<dbReference type="SMART" id="SM00235">
    <property type="entry name" value="ZnMc"/>
    <property type="match status" value="1"/>
</dbReference>
<feature type="binding site" evidence="6">
    <location>
        <position position="187"/>
    </location>
    <ligand>
        <name>Ca(2+)</name>
        <dbReference type="ChEBI" id="CHEBI:29108"/>
        <label>3</label>
    </ligand>
</feature>
<evidence type="ECO:0000256" key="4">
    <source>
        <dbReference type="ARBA" id="ARBA00022833"/>
    </source>
</evidence>
<dbReference type="SUPFAM" id="SSF55486">
    <property type="entry name" value="Metalloproteases ('zincins'), catalytic domain"/>
    <property type="match status" value="1"/>
</dbReference>
<feature type="binding site" evidence="6">
    <location>
        <position position="226"/>
    </location>
    <ligand>
        <name>Zn(2+)</name>
        <dbReference type="ChEBI" id="CHEBI:29105"/>
        <label>2</label>
        <note>catalytic</note>
    </ligand>
</feature>
<dbReference type="PANTHER" id="PTHR10201:SF249">
    <property type="entry name" value="METALLOENDOPROTEINASE 1-MMP"/>
    <property type="match status" value="1"/>
</dbReference>
<feature type="binding site" evidence="6">
    <location>
        <position position="182"/>
    </location>
    <ligand>
        <name>Zn(2+)</name>
        <dbReference type="ChEBI" id="CHEBI:29105"/>
        <label>1</label>
    </ligand>
</feature>
<dbReference type="EMBL" id="CM017712">
    <property type="protein sequence ID" value="TYG42442.1"/>
    <property type="molecule type" value="Genomic_DNA"/>
</dbReference>
<reference evidence="8 9" key="1">
    <citation type="submission" date="2019-06" db="EMBL/GenBank/DDBJ databases">
        <title>WGS assembly of Gossypium darwinii.</title>
        <authorList>
            <person name="Chen Z.J."/>
            <person name="Sreedasyam A."/>
            <person name="Ando A."/>
            <person name="Song Q."/>
            <person name="De L."/>
            <person name="Hulse-Kemp A."/>
            <person name="Ding M."/>
            <person name="Ye W."/>
            <person name="Kirkbride R."/>
            <person name="Jenkins J."/>
            <person name="Plott C."/>
            <person name="Lovell J."/>
            <person name="Lin Y.-M."/>
            <person name="Vaughn R."/>
            <person name="Liu B."/>
            <person name="Li W."/>
            <person name="Simpson S."/>
            <person name="Scheffler B."/>
            <person name="Saski C."/>
            <person name="Grover C."/>
            <person name="Hu G."/>
            <person name="Conover J."/>
            <person name="Carlson J."/>
            <person name="Shu S."/>
            <person name="Boston L."/>
            <person name="Williams M."/>
            <person name="Peterson D."/>
            <person name="Mcgee K."/>
            <person name="Jones D."/>
            <person name="Wendel J."/>
            <person name="Stelly D."/>
            <person name="Grimwood J."/>
            <person name="Schmutz J."/>
        </authorList>
    </citation>
    <scope>NUCLEOTIDE SEQUENCE [LARGE SCALE GENOMIC DNA]</scope>
    <source>
        <strain evidence="8">1808015.09</strain>
    </source>
</reference>
<feature type="binding site" evidence="6">
    <location>
        <position position="187"/>
    </location>
    <ligand>
        <name>Ca(2+)</name>
        <dbReference type="ChEBI" id="CHEBI:29108"/>
        <label>1</label>
    </ligand>
</feature>
<dbReference type="InterPro" id="IPR021190">
    <property type="entry name" value="Pept_M10A"/>
</dbReference>
<dbReference type="GO" id="GO:0030198">
    <property type="term" value="P:extracellular matrix organization"/>
    <property type="evidence" value="ECO:0007669"/>
    <property type="project" value="TreeGrafter"/>
</dbReference>
<dbReference type="GO" id="GO:0006508">
    <property type="term" value="P:proteolysis"/>
    <property type="evidence" value="ECO:0007669"/>
    <property type="project" value="UniProtKB-KW"/>
</dbReference>
<feature type="binding site" evidence="6">
    <location>
        <position position="169"/>
    </location>
    <ligand>
        <name>Zn(2+)</name>
        <dbReference type="ChEBI" id="CHEBI:29105"/>
        <label>1</label>
    </ligand>
</feature>
<feature type="domain" description="Peptidase metallopeptidase" evidence="7">
    <location>
        <begin position="100"/>
        <end position="240"/>
    </location>
</feature>
<keyword evidence="2 6" id="KW-0479">Metal-binding</keyword>
<dbReference type="GO" id="GO:0008270">
    <property type="term" value="F:zinc ion binding"/>
    <property type="evidence" value="ECO:0007669"/>
    <property type="project" value="InterPro"/>
</dbReference>
<dbReference type="GO" id="GO:0030574">
    <property type="term" value="P:collagen catabolic process"/>
    <property type="evidence" value="ECO:0007669"/>
    <property type="project" value="TreeGrafter"/>
</dbReference>
<dbReference type="GO" id="GO:0031012">
    <property type="term" value="C:extracellular matrix"/>
    <property type="evidence" value="ECO:0007669"/>
    <property type="project" value="InterPro"/>
</dbReference>
<keyword evidence="1" id="KW-0645">Protease</keyword>
<dbReference type="GO" id="GO:0004222">
    <property type="term" value="F:metalloendopeptidase activity"/>
    <property type="evidence" value="ECO:0007669"/>
    <property type="project" value="InterPro"/>
</dbReference>
<protein>
    <recommendedName>
        <fullName evidence="7">Peptidase metallopeptidase domain-containing protein</fullName>
    </recommendedName>
</protein>
<keyword evidence="9" id="KW-1185">Reference proteome</keyword>
<dbReference type="PANTHER" id="PTHR10201">
    <property type="entry name" value="MATRIX METALLOPROTEINASE"/>
    <property type="match status" value="1"/>
</dbReference>
<sequence>MESTKTAFLPKKQVRKGNARDVEKCSHVRGMSELKKYFQQFDNLSIDPNNQNNNFTDIFDAQFESVLESKMTSTIMSLRCSVSDTGLTIHAKKHFTYFYGRPRWDCGLPMTLTYAFSFTNMIDYISLPKIKTVFKRSFSMWASIILVNSMEIDDYPMANIRIEVFKVDHDNNQPFEGNGRFHLYEDETWAIDFEKVKSNVYFEPMATHEIGHMLELTHSSINEIVMYLNLKPQNKKMNKT</sequence>
<keyword evidence="4 6" id="KW-0862">Zinc</keyword>
<keyword evidence="6" id="KW-0106">Calcium</keyword>
<dbReference type="Proteomes" id="UP000323506">
    <property type="component" value="Chromosome D12"/>
</dbReference>
<name>A0A5D2AGK5_GOSDA</name>
<feature type="binding site" evidence="6">
    <location>
        <position position="208"/>
    </location>
    <ligand>
        <name>Zn(2+)</name>
        <dbReference type="ChEBI" id="CHEBI:29105"/>
        <label>2</label>
        <note>catalytic</note>
    </ligand>
</feature>
<evidence type="ECO:0000256" key="3">
    <source>
        <dbReference type="ARBA" id="ARBA00022801"/>
    </source>
</evidence>
<dbReference type="InterPro" id="IPR024079">
    <property type="entry name" value="MetalloPept_cat_dom_sf"/>
</dbReference>
<gene>
    <name evidence="8" type="ORF">ES288_D12G257000v1</name>
</gene>
<feature type="binding site" description="in inhibited form" evidence="6">
    <location>
        <position position="80"/>
    </location>
    <ligand>
        <name>Zn(2+)</name>
        <dbReference type="ChEBI" id="CHEBI:29105"/>
        <label>2</label>
        <note>catalytic</note>
    </ligand>
</feature>
<dbReference type="InterPro" id="IPR006026">
    <property type="entry name" value="Peptidase_Metallo"/>
</dbReference>